<dbReference type="InterPro" id="IPR036249">
    <property type="entry name" value="Thioredoxin-like_sf"/>
</dbReference>
<dbReference type="CDD" id="cd02980">
    <property type="entry name" value="TRX_Fd_family"/>
    <property type="match status" value="1"/>
</dbReference>
<dbReference type="SUPFAM" id="SSF52833">
    <property type="entry name" value="Thioredoxin-like"/>
    <property type="match status" value="1"/>
</dbReference>
<accession>A0A6M0SAS6</accession>
<dbReference type="InterPro" id="IPR012863">
    <property type="entry name" value="DUF1636"/>
</dbReference>
<dbReference type="Proteomes" id="UP000473574">
    <property type="component" value="Unassembled WGS sequence"/>
</dbReference>
<reference evidence="1 2" key="1">
    <citation type="journal article" date="2020" name="Microb. Ecol.">
        <title>Ecogenomics of the Marine Benthic Filamentous Cyanobacterium Adonisia.</title>
        <authorList>
            <person name="Walter J.M."/>
            <person name="Coutinho F.H."/>
            <person name="Leomil L."/>
            <person name="Hargreaves P.I."/>
            <person name="Campeao M.E."/>
            <person name="Vieira V.V."/>
            <person name="Silva B.S."/>
            <person name="Fistarol G.O."/>
            <person name="Salomon P.S."/>
            <person name="Sawabe T."/>
            <person name="Mino S."/>
            <person name="Hosokawa M."/>
            <person name="Miyashita H."/>
            <person name="Maruyama F."/>
            <person name="van Verk M.C."/>
            <person name="Dutilh B.E."/>
            <person name="Thompson C.C."/>
            <person name="Thompson F.L."/>
        </authorList>
    </citation>
    <scope>NUCLEOTIDE SEQUENCE [LARGE SCALE GENOMIC DNA]</scope>
    <source>
        <strain evidence="1 2">CCMR0082</strain>
    </source>
</reference>
<organism evidence="1 2">
    <name type="scientific">Adonisia turfae CCMR0082</name>
    <dbReference type="NCBI Taxonomy" id="2304604"/>
    <lineage>
        <taxon>Bacteria</taxon>
        <taxon>Bacillati</taxon>
        <taxon>Cyanobacteriota</taxon>
        <taxon>Adonisia</taxon>
        <taxon>Adonisia turfae</taxon>
    </lineage>
</organism>
<sequence length="131" mass="14292">MTPTTLFVCSLCRFSAQERSRDGIVGGQYLIDQLQQALVERDLQGTVHLEPVRCMAGCQQPCNVSLTAPGKLTFILSDVSPDNGAATVAEFCQQYTESVNGRVPYRERAPEIRQATAFVLPPLPTDSTSQS</sequence>
<dbReference type="AlphaFoldDB" id="A0A6M0SAS6"/>
<name>A0A6M0SAS6_9CYAN</name>
<proteinExistence type="predicted"/>
<comment type="caution">
    <text evidence="1">The sequence shown here is derived from an EMBL/GenBank/DDBJ whole genome shotgun (WGS) entry which is preliminary data.</text>
</comment>
<protein>
    <submittedName>
        <fullName evidence="1">DUF1636 domain-containing protein</fullName>
    </submittedName>
</protein>
<dbReference type="Gene3D" id="3.40.30.10">
    <property type="entry name" value="Glutaredoxin"/>
    <property type="match status" value="1"/>
</dbReference>
<dbReference type="EMBL" id="QZCE01000002">
    <property type="protein sequence ID" value="NEZ65061.1"/>
    <property type="molecule type" value="Genomic_DNA"/>
</dbReference>
<dbReference type="RefSeq" id="WP_163665846.1">
    <property type="nucleotide sequence ID" value="NZ_QZCE01000002.1"/>
</dbReference>
<evidence type="ECO:0000313" key="2">
    <source>
        <dbReference type="Proteomes" id="UP000473574"/>
    </source>
</evidence>
<dbReference type="Pfam" id="PF07845">
    <property type="entry name" value="DUF1636"/>
    <property type="match status" value="1"/>
</dbReference>
<evidence type="ECO:0000313" key="1">
    <source>
        <dbReference type="EMBL" id="NEZ65061.1"/>
    </source>
</evidence>
<gene>
    <name evidence="1" type="ORF">D0962_20165</name>
</gene>